<dbReference type="EMBL" id="DRLI01000060">
    <property type="protein sequence ID" value="HHM01675.1"/>
    <property type="molecule type" value="Genomic_DNA"/>
</dbReference>
<reference evidence="10" key="1">
    <citation type="journal article" date="2020" name="mSystems">
        <title>Genome- and Community-Level Interaction Insights into Carbon Utilization and Element Cycling Functions of Hydrothermarchaeota in Hydrothermal Sediment.</title>
        <authorList>
            <person name="Zhou Z."/>
            <person name="Liu Y."/>
            <person name="Xu W."/>
            <person name="Pan J."/>
            <person name="Luo Z.H."/>
            <person name="Li M."/>
        </authorList>
    </citation>
    <scope>NUCLEOTIDE SEQUENCE [LARGE SCALE GENOMIC DNA]</scope>
    <source>
        <strain evidence="10">HyVt-460</strain>
    </source>
</reference>
<evidence type="ECO:0000256" key="6">
    <source>
        <dbReference type="ARBA" id="ARBA00023212"/>
    </source>
</evidence>
<name>A0A7V5VEE5_CALAY</name>
<keyword evidence="6" id="KW-0206">Cytoskeleton</keyword>
<dbReference type="GO" id="GO:0008017">
    <property type="term" value="F:microtubule binding"/>
    <property type="evidence" value="ECO:0007669"/>
    <property type="project" value="TreeGrafter"/>
</dbReference>
<comment type="subcellular location">
    <subcellularLocation>
        <location evidence="1">Cytoplasm</location>
        <location evidence="1">Cytoskeleton</location>
    </subcellularLocation>
</comment>
<dbReference type="Proteomes" id="UP000885771">
    <property type="component" value="Unassembled WGS sequence"/>
</dbReference>
<evidence type="ECO:0000256" key="9">
    <source>
        <dbReference type="SAM" id="SignalP"/>
    </source>
</evidence>
<evidence type="ECO:0000256" key="5">
    <source>
        <dbReference type="ARBA" id="ARBA00022803"/>
    </source>
</evidence>
<keyword evidence="4" id="KW-0677">Repeat</keyword>
<feature type="signal peptide" evidence="9">
    <location>
        <begin position="1"/>
        <end position="18"/>
    </location>
</feature>
<evidence type="ECO:0000256" key="2">
    <source>
        <dbReference type="ARBA" id="ARBA00011375"/>
    </source>
</evidence>
<keyword evidence="9" id="KW-0732">Signal</keyword>
<keyword evidence="3" id="KW-0963">Cytoplasm</keyword>
<dbReference type="SUPFAM" id="SSF48452">
    <property type="entry name" value="TPR-like"/>
    <property type="match status" value="1"/>
</dbReference>
<proteinExistence type="predicted"/>
<dbReference type="GO" id="GO:0005737">
    <property type="term" value="C:cytoplasm"/>
    <property type="evidence" value="ECO:0007669"/>
    <property type="project" value="TreeGrafter"/>
</dbReference>
<dbReference type="Gene3D" id="1.25.40.10">
    <property type="entry name" value="Tetratricopeptide repeat domain"/>
    <property type="match status" value="2"/>
</dbReference>
<feature type="chain" id="PRO_5030961574" description="Regulator of microtubule dynamics protein 1" evidence="9">
    <location>
        <begin position="19"/>
        <end position="247"/>
    </location>
</feature>
<dbReference type="AlphaFoldDB" id="A0A7V5VEE5"/>
<protein>
    <recommendedName>
        <fullName evidence="7">Regulator of microtubule dynamics protein 1</fullName>
    </recommendedName>
    <alternativeName>
        <fullName evidence="8">Protein FAM82B</fullName>
    </alternativeName>
</protein>
<accession>A0A7V5VEE5</accession>
<evidence type="ECO:0000313" key="10">
    <source>
        <dbReference type="EMBL" id="HHM01675.1"/>
    </source>
</evidence>
<comment type="subunit">
    <text evidence="2">Interacts with microtubules.</text>
</comment>
<organism evidence="10">
    <name type="scientific">Caldithrix abyssi</name>
    <dbReference type="NCBI Taxonomy" id="187145"/>
    <lineage>
        <taxon>Bacteria</taxon>
        <taxon>Pseudomonadati</taxon>
        <taxon>Calditrichota</taxon>
        <taxon>Calditrichia</taxon>
        <taxon>Calditrichales</taxon>
        <taxon>Calditrichaceae</taxon>
        <taxon>Caldithrix</taxon>
    </lineage>
</organism>
<evidence type="ECO:0000256" key="4">
    <source>
        <dbReference type="ARBA" id="ARBA00022737"/>
    </source>
</evidence>
<dbReference type="InterPro" id="IPR049039">
    <property type="entry name" value="RMD1-3_a_helical_rpt"/>
</dbReference>
<gene>
    <name evidence="10" type="ORF">ENJ15_01585</name>
</gene>
<sequence>MFSKTFFLSILIAFSVNAQEVSFMQKGDDAYKSFNNKQALELYQKAFDNEPGSYEAAWKLSRAYVDVGETLEGEAREDYYKKAEKYARKAVEITNDGSNGHLYLAIALGRVALDASAKQRIKMSKEIRREAELAIKLNPENDLAYHVLGRWHRKISNLSWIEKGFADMFLGGVPKDASNEAAVENFKKAIEISPNYINHHLELGITYEMMDKDDLARQEFETCLSLPISSAKDKEHKEKARELLNDL</sequence>
<dbReference type="PANTHER" id="PTHR16056">
    <property type="entry name" value="REGULATOR OF MICROTUBULE DYNAMICS PROTEIN"/>
    <property type="match status" value="1"/>
</dbReference>
<dbReference type="PANTHER" id="PTHR16056:SF16">
    <property type="entry name" value="REGULATOR OF MICROTUBULE DYNAMICS PROTEIN 1"/>
    <property type="match status" value="1"/>
</dbReference>
<evidence type="ECO:0000256" key="8">
    <source>
        <dbReference type="ARBA" id="ARBA00041958"/>
    </source>
</evidence>
<dbReference type="GO" id="GO:0005876">
    <property type="term" value="C:spindle microtubule"/>
    <property type="evidence" value="ECO:0007669"/>
    <property type="project" value="TreeGrafter"/>
</dbReference>
<comment type="caution">
    <text evidence="10">The sequence shown here is derived from an EMBL/GenBank/DDBJ whole genome shotgun (WGS) entry which is preliminary data.</text>
</comment>
<keyword evidence="5" id="KW-0802">TPR repeat</keyword>
<evidence type="ECO:0000256" key="3">
    <source>
        <dbReference type="ARBA" id="ARBA00022490"/>
    </source>
</evidence>
<dbReference type="Pfam" id="PF21033">
    <property type="entry name" value="RMD1-3"/>
    <property type="match status" value="1"/>
</dbReference>
<dbReference type="GO" id="GO:0097431">
    <property type="term" value="C:mitotic spindle pole"/>
    <property type="evidence" value="ECO:0007669"/>
    <property type="project" value="TreeGrafter"/>
</dbReference>
<evidence type="ECO:0000256" key="7">
    <source>
        <dbReference type="ARBA" id="ARBA00039966"/>
    </source>
</evidence>
<dbReference type="InterPro" id="IPR011990">
    <property type="entry name" value="TPR-like_helical_dom_sf"/>
</dbReference>
<evidence type="ECO:0000256" key="1">
    <source>
        <dbReference type="ARBA" id="ARBA00004245"/>
    </source>
</evidence>